<dbReference type="EMBL" id="JACIJO010000004">
    <property type="protein sequence ID" value="MBB6328570.1"/>
    <property type="molecule type" value="Genomic_DNA"/>
</dbReference>
<comment type="caution">
    <text evidence="6">The sequence shown here is derived from an EMBL/GenBank/DDBJ whole genome shotgun (WGS) entry which is preliminary data.</text>
</comment>
<dbReference type="AlphaFoldDB" id="A0A841MM77"/>
<keyword evidence="4" id="KW-0472">Membrane</keyword>
<evidence type="ECO:0000256" key="3">
    <source>
        <dbReference type="ARBA" id="ARBA00022679"/>
    </source>
</evidence>
<evidence type="ECO:0000256" key="2">
    <source>
        <dbReference type="ARBA" id="ARBA00022676"/>
    </source>
</evidence>
<keyword evidence="7" id="KW-1185">Reference proteome</keyword>
<keyword evidence="2" id="KW-0328">Glycosyltransferase</keyword>
<dbReference type="RefSeq" id="WP_184497791.1">
    <property type="nucleotide sequence ID" value="NZ_JACIJO010000004.1"/>
</dbReference>
<evidence type="ECO:0000313" key="7">
    <source>
        <dbReference type="Proteomes" id="UP000588604"/>
    </source>
</evidence>
<proteinExistence type="inferred from homology"/>
<dbReference type="Proteomes" id="UP000588604">
    <property type="component" value="Unassembled WGS sequence"/>
</dbReference>
<reference evidence="6 7" key="1">
    <citation type="submission" date="2020-08" db="EMBL/GenBank/DDBJ databases">
        <title>Genomic Encyclopedia of Type Strains, Phase IV (KMG-IV): sequencing the most valuable type-strain genomes for metagenomic binning, comparative biology and taxonomic classification.</title>
        <authorList>
            <person name="Goeker M."/>
        </authorList>
    </citation>
    <scope>NUCLEOTIDE SEQUENCE [LARGE SCALE GENOMIC DNA]</scope>
    <source>
        <strain evidence="6 7">DSM 102044</strain>
    </source>
</reference>
<gene>
    <name evidence="6" type="ORF">FHS59_004226</name>
</gene>
<evidence type="ECO:0000256" key="1">
    <source>
        <dbReference type="ARBA" id="ARBA00006739"/>
    </source>
</evidence>
<dbReference type="SUPFAM" id="SSF53448">
    <property type="entry name" value="Nucleotide-diphospho-sugar transferases"/>
    <property type="match status" value="1"/>
</dbReference>
<dbReference type="InterPro" id="IPR001173">
    <property type="entry name" value="Glyco_trans_2-like"/>
</dbReference>
<comment type="similarity">
    <text evidence="1">Belongs to the glycosyltransferase 2 family.</text>
</comment>
<dbReference type="Pfam" id="PF00535">
    <property type="entry name" value="Glycos_transf_2"/>
    <property type="match status" value="1"/>
</dbReference>
<dbReference type="GO" id="GO:0016757">
    <property type="term" value="F:glycosyltransferase activity"/>
    <property type="evidence" value="ECO:0007669"/>
    <property type="project" value="UniProtKB-KW"/>
</dbReference>
<feature type="domain" description="Glycosyltransferase 2-like" evidence="5">
    <location>
        <begin position="40"/>
        <end position="201"/>
    </location>
</feature>
<feature type="transmembrane region" description="Helical" evidence="4">
    <location>
        <begin position="273"/>
        <end position="294"/>
    </location>
</feature>
<sequence length="379" mass="43016">MLSFYLISALCYFFLLWGMSRYWSKNVEEISEGNLSKSVSLLISLRNESENLPQLRAAILRVYDSLREILLVDDHSEDDTLLLLQGYFQNDPKIQVLSNPGFGKKSAINFAISRASGELLVTTDADCIWNPDWIEQLKRHFQSEDIQLVAGPVLSSPGKNLLERFQLLEWASILLVSNFSFKIGKPLTCSAANLAFRKNAFIQVNGFQGNEENPSGDDEFLLKKMVREFGAGSVRYTCSGESLVLTSPEKTWSSLVNQKVRWAGKWKSHSSGFHVFSSLLPVFFQLIWVFSFLLLSQGKAGILAFCVMWIFKILAERLSFDRILRSLEKPFPFSDLIATSFIHPIYLFAVAIRIVKGTYIWKGRLNGREELKAEISGHD</sequence>
<dbReference type="Gene3D" id="3.90.550.10">
    <property type="entry name" value="Spore Coat Polysaccharide Biosynthesis Protein SpsA, Chain A"/>
    <property type="match status" value="1"/>
</dbReference>
<evidence type="ECO:0000256" key="4">
    <source>
        <dbReference type="SAM" id="Phobius"/>
    </source>
</evidence>
<evidence type="ECO:0000313" key="6">
    <source>
        <dbReference type="EMBL" id="MBB6328570.1"/>
    </source>
</evidence>
<keyword evidence="4" id="KW-0812">Transmembrane</keyword>
<organism evidence="6 7">
    <name type="scientific">Algoriphagus iocasae</name>
    <dbReference type="NCBI Taxonomy" id="1836499"/>
    <lineage>
        <taxon>Bacteria</taxon>
        <taxon>Pseudomonadati</taxon>
        <taxon>Bacteroidota</taxon>
        <taxon>Cytophagia</taxon>
        <taxon>Cytophagales</taxon>
        <taxon>Cyclobacteriaceae</taxon>
        <taxon>Algoriphagus</taxon>
    </lineage>
</organism>
<dbReference type="PANTHER" id="PTHR43630:SF1">
    <property type="entry name" value="POLY-BETA-1,6-N-ACETYL-D-GLUCOSAMINE SYNTHASE"/>
    <property type="match status" value="1"/>
</dbReference>
<name>A0A841MM77_9BACT</name>
<keyword evidence="3 6" id="KW-0808">Transferase</keyword>
<dbReference type="PANTHER" id="PTHR43630">
    <property type="entry name" value="POLY-BETA-1,6-N-ACETYL-D-GLUCOSAMINE SYNTHASE"/>
    <property type="match status" value="1"/>
</dbReference>
<protein>
    <submittedName>
        <fullName evidence="6">Cellulose synthase/poly-beta-1,6-N-acetylglucosamine synthase-like glycosyltransferase</fullName>
    </submittedName>
</protein>
<feature type="transmembrane region" description="Helical" evidence="4">
    <location>
        <begin position="300"/>
        <end position="315"/>
    </location>
</feature>
<evidence type="ECO:0000259" key="5">
    <source>
        <dbReference type="Pfam" id="PF00535"/>
    </source>
</evidence>
<dbReference type="InterPro" id="IPR029044">
    <property type="entry name" value="Nucleotide-diphossugar_trans"/>
</dbReference>
<feature type="transmembrane region" description="Helical" evidence="4">
    <location>
        <begin position="336"/>
        <end position="355"/>
    </location>
</feature>
<accession>A0A841MM77</accession>
<keyword evidence="4" id="KW-1133">Transmembrane helix</keyword>